<organism evidence="1 2">
    <name type="scientific">Botryobasidium botryosum (strain FD-172 SS1)</name>
    <dbReference type="NCBI Taxonomy" id="930990"/>
    <lineage>
        <taxon>Eukaryota</taxon>
        <taxon>Fungi</taxon>
        <taxon>Dikarya</taxon>
        <taxon>Basidiomycota</taxon>
        <taxon>Agaricomycotina</taxon>
        <taxon>Agaricomycetes</taxon>
        <taxon>Cantharellales</taxon>
        <taxon>Botryobasidiaceae</taxon>
        <taxon>Botryobasidium</taxon>
    </lineage>
</organism>
<protein>
    <submittedName>
        <fullName evidence="1">Uncharacterized protein</fullName>
    </submittedName>
</protein>
<accession>A0A067M5M7</accession>
<dbReference type="HOGENOM" id="CLU_2084465_0_0_1"/>
<dbReference type="InParanoid" id="A0A067M5M7"/>
<name>A0A067M5M7_BOTB1</name>
<feature type="non-terminal residue" evidence="1">
    <location>
        <position position="1"/>
    </location>
</feature>
<dbReference type="OrthoDB" id="2340858at2759"/>
<keyword evidence="2" id="KW-1185">Reference proteome</keyword>
<evidence type="ECO:0000313" key="2">
    <source>
        <dbReference type="Proteomes" id="UP000027195"/>
    </source>
</evidence>
<dbReference type="EMBL" id="KL198121">
    <property type="protein sequence ID" value="KDQ06866.1"/>
    <property type="molecule type" value="Genomic_DNA"/>
</dbReference>
<dbReference type="AlphaFoldDB" id="A0A067M5M7"/>
<proteinExistence type="predicted"/>
<dbReference type="Proteomes" id="UP000027195">
    <property type="component" value="Unassembled WGS sequence"/>
</dbReference>
<evidence type="ECO:0000313" key="1">
    <source>
        <dbReference type="EMBL" id="KDQ06866.1"/>
    </source>
</evidence>
<sequence length="117" mass="13093">MTHFPIPTETFYYIPTYKNQAAFDSFIIHNGRVMLFQTTVGGKHDVLATGLDRLENALPQPSYDLIVVVRKDQRANGAVPCAWVDKLRLFVMELEDEAEAEVADKLAFCCLDGPCAV</sequence>
<gene>
    <name evidence="1" type="ORF">BOTBODRAFT_39292</name>
</gene>
<reference evidence="2" key="1">
    <citation type="journal article" date="2014" name="Proc. Natl. Acad. Sci. U.S.A.">
        <title>Extensive sampling of basidiomycete genomes demonstrates inadequacy of the white-rot/brown-rot paradigm for wood decay fungi.</title>
        <authorList>
            <person name="Riley R."/>
            <person name="Salamov A.A."/>
            <person name="Brown D.W."/>
            <person name="Nagy L.G."/>
            <person name="Floudas D."/>
            <person name="Held B.W."/>
            <person name="Levasseur A."/>
            <person name="Lombard V."/>
            <person name="Morin E."/>
            <person name="Otillar R."/>
            <person name="Lindquist E.A."/>
            <person name="Sun H."/>
            <person name="LaButti K.M."/>
            <person name="Schmutz J."/>
            <person name="Jabbour D."/>
            <person name="Luo H."/>
            <person name="Baker S.E."/>
            <person name="Pisabarro A.G."/>
            <person name="Walton J.D."/>
            <person name="Blanchette R.A."/>
            <person name="Henrissat B."/>
            <person name="Martin F."/>
            <person name="Cullen D."/>
            <person name="Hibbett D.S."/>
            <person name="Grigoriev I.V."/>
        </authorList>
    </citation>
    <scope>NUCLEOTIDE SEQUENCE [LARGE SCALE GENOMIC DNA]</scope>
    <source>
        <strain evidence="2">FD-172 SS1</strain>
    </source>
</reference>